<reference evidence="3 4" key="1">
    <citation type="submission" date="2018-02" db="EMBL/GenBank/DDBJ databases">
        <title>Discovery of a pederin family compound in a non-symbiotic bloom-forming cyanobacterium.</title>
        <authorList>
            <person name="Kust A."/>
            <person name="Mares J."/>
            <person name="Jokela J."/>
            <person name="Urajova P."/>
            <person name="Hajek J."/>
            <person name="Saurav K."/>
            <person name="Voracova K."/>
            <person name="Fewer D.P."/>
            <person name="Haapaniemi E."/>
            <person name="Permi P."/>
            <person name="Rehakova K."/>
            <person name="Sivonen K."/>
            <person name="Hrouzek P."/>
        </authorList>
    </citation>
    <scope>NUCLEOTIDE SEQUENCE [LARGE SCALE GENOMIC DNA]</scope>
    <source>
        <strain evidence="3 4">CHARLIE-1</strain>
    </source>
</reference>
<proteinExistence type="predicted"/>
<protein>
    <submittedName>
        <fullName evidence="3">AMIN domain-containing protein</fullName>
    </submittedName>
</protein>
<evidence type="ECO:0000313" key="4">
    <source>
        <dbReference type="Proteomes" id="UP000239589"/>
    </source>
</evidence>
<feature type="domain" description="AMIN" evidence="2">
    <location>
        <begin position="32"/>
        <end position="132"/>
    </location>
</feature>
<dbReference type="OrthoDB" id="419483at2"/>
<evidence type="ECO:0000313" key="3">
    <source>
        <dbReference type="EMBL" id="PPJ63143.1"/>
    </source>
</evidence>
<sequence>MKTRTYQMLASIGVSFITFTPHISLAQPMAQLDNWQFNPKTQQLEINLSAIAKPEYFYLPQPPRLVLDLPNTKLGKVLTQQEYAGVVQKIRISQFNANITRIVLDLLPGTQIQPQQIQLQPISRQNPTRWVFKPHISPTTASQLLIPINTLPPSINLINNTDQPLITVPPLNNQNPALTQNSPLPPAMLTTPPNKSTNLPNIPIIEFGQPLPMQK</sequence>
<dbReference type="InterPro" id="IPR021731">
    <property type="entry name" value="AMIN_dom"/>
</dbReference>
<evidence type="ECO:0000259" key="2">
    <source>
        <dbReference type="Pfam" id="PF11741"/>
    </source>
</evidence>
<comment type="caution">
    <text evidence="3">The sequence shown here is derived from an EMBL/GenBank/DDBJ whole genome shotgun (WGS) entry which is preliminary data.</text>
</comment>
<dbReference type="RefSeq" id="WP_104388018.1">
    <property type="nucleotide sequence ID" value="NZ_PGEM01000079.1"/>
</dbReference>
<feature type="chain" id="PRO_5015652119" evidence="1">
    <location>
        <begin position="27"/>
        <end position="215"/>
    </location>
</feature>
<name>A0A2S6CTP8_9CYAN</name>
<gene>
    <name evidence="3" type="ORF">CUN59_11765</name>
</gene>
<dbReference type="Proteomes" id="UP000239589">
    <property type="component" value="Unassembled WGS sequence"/>
</dbReference>
<organism evidence="3 4">
    <name type="scientific">Cuspidothrix issatschenkoi CHARLIE-1</name>
    <dbReference type="NCBI Taxonomy" id="2052836"/>
    <lineage>
        <taxon>Bacteria</taxon>
        <taxon>Bacillati</taxon>
        <taxon>Cyanobacteriota</taxon>
        <taxon>Cyanophyceae</taxon>
        <taxon>Nostocales</taxon>
        <taxon>Aphanizomenonaceae</taxon>
        <taxon>Cuspidothrix</taxon>
    </lineage>
</organism>
<dbReference type="Gene3D" id="2.60.40.3500">
    <property type="match status" value="1"/>
</dbReference>
<evidence type="ECO:0000256" key="1">
    <source>
        <dbReference type="SAM" id="SignalP"/>
    </source>
</evidence>
<dbReference type="Pfam" id="PF11741">
    <property type="entry name" value="AMIN"/>
    <property type="match status" value="1"/>
</dbReference>
<feature type="signal peptide" evidence="1">
    <location>
        <begin position="1"/>
        <end position="26"/>
    </location>
</feature>
<keyword evidence="1" id="KW-0732">Signal</keyword>
<dbReference type="EMBL" id="PGEM01000079">
    <property type="protein sequence ID" value="PPJ63143.1"/>
    <property type="molecule type" value="Genomic_DNA"/>
</dbReference>
<keyword evidence="4" id="KW-1185">Reference proteome</keyword>
<dbReference type="AlphaFoldDB" id="A0A2S6CTP8"/>
<accession>A0A2S6CTP8</accession>